<protein>
    <submittedName>
        <fullName evidence="4">Type IV leader peptidase</fullName>
    </submittedName>
</protein>
<keyword evidence="2" id="KW-0472">Membrane</keyword>
<dbReference type="GO" id="GO:0005886">
    <property type="term" value="C:plasma membrane"/>
    <property type="evidence" value="ECO:0007669"/>
    <property type="project" value="TreeGrafter"/>
</dbReference>
<keyword evidence="2" id="KW-1133">Transmembrane helix</keyword>
<dbReference type="KEGG" id="shi:Shel_21590"/>
<dbReference type="InterPro" id="IPR000045">
    <property type="entry name" value="Prepilin_IV_endopep_pep"/>
</dbReference>
<feature type="transmembrane region" description="Helical" evidence="2">
    <location>
        <begin position="89"/>
        <end position="114"/>
    </location>
</feature>
<reference evidence="4 5" key="1">
    <citation type="journal article" date="2009" name="Stand. Genomic Sci.">
        <title>Complete genome sequence of Slackia heliotrinireducens type strain (RHS 1).</title>
        <authorList>
            <person name="Pukall R."/>
            <person name="Lapidus A."/>
            <person name="Nolan M."/>
            <person name="Copeland A."/>
            <person name="Glavina Del Rio T."/>
            <person name="Lucas S."/>
            <person name="Chen F."/>
            <person name="Tice H."/>
            <person name="Cheng J.F."/>
            <person name="Chertkov O."/>
            <person name="Bruce D."/>
            <person name="Goodwin L."/>
            <person name="Kuske C."/>
            <person name="Brettin T."/>
            <person name="Detter J.C."/>
            <person name="Han C."/>
            <person name="Pitluck S."/>
            <person name="Pati A."/>
            <person name="Mavrommatis K."/>
            <person name="Ivanova N."/>
            <person name="Ovchinnikova G."/>
            <person name="Chen A."/>
            <person name="Palaniappan K."/>
            <person name="Schneider S."/>
            <person name="Rohde M."/>
            <person name="Chain P."/>
            <person name="D'haeseleer P."/>
            <person name="Goker M."/>
            <person name="Bristow J."/>
            <person name="Eisen J.A."/>
            <person name="Markowitz V."/>
            <person name="Kyrpides N.C."/>
            <person name="Klenk H.P."/>
            <person name="Hugenholtz P."/>
        </authorList>
    </citation>
    <scope>NUCLEOTIDE SEQUENCE [LARGE SCALE GENOMIC DNA]</scope>
    <source>
        <strain evidence="5">ATCC 29202 / DSM 20476 / NCTC 11029 / RHS 1</strain>
    </source>
</reference>
<dbReference type="EMBL" id="CP001684">
    <property type="protein sequence ID" value="ACV23169.1"/>
    <property type="molecule type" value="Genomic_DNA"/>
</dbReference>
<feature type="transmembrane region" description="Helical" evidence="2">
    <location>
        <begin position="12"/>
        <end position="33"/>
    </location>
</feature>
<dbReference type="Pfam" id="PF01478">
    <property type="entry name" value="Peptidase_A24"/>
    <property type="match status" value="1"/>
</dbReference>
<accession>C7N8D4</accession>
<keyword evidence="5" id="KW-1185">Reference proteome</keyword>
<dbReference type="STRING" id="471855.Shel_21590"/>
<dbReference type="GO" id="GO:0006465">
    <property type="term" value="P:signal peptide processing"/>
    <property type="evidence" value="ECO:0007669"/>
    <property type="project" value="TreeGrafter"/>
</dbReference>
<dbReference type="AlphaFoldDB" id="C7N8D4"/>
<gene>
    <name evidence="4" type="ordered locus">Shel_21590</name>
</gene>
<evidence type="ECO:0000313" key="4">
    <source>
        <dbReference type="EMBL" id="ACV23169.1"/>
    </source>
</evidence>
<feature type="transmembrane region" description="Helical" evidence="2">
    <location>
        <begin position="45"/>
        <end position="69"/>
    </location>
</feature>
<feature type="transmembrane region" description="Helical" evidence="2">
    <location>
        <begin position="126"/>
        <end position="153"/>
    </location>
</feature>
<dbReference type="PANTHER" id="PTHR30487:SF0">
    <property type="entry name" value="PREPILIN LEADER PEPTIDASE_N-METHYLTRANSFERASE-RELATED"/>
    <property type="match status" value="1"/>
</dbReference>
<dbReference type="Proteomes" id="UP000002026">
    <property type="component" value="Chromosome"/>
</dbReference>
<comment type="similarity">
    <text evidence="1">Belongs to the peptidase A24 family.</text>
</comment>
<dbReference type="GO" id="GO:0004190">
    <property type="term" value="F:aspartic-type endopeptidase activity"/>
    <property type="evidence" value="ECO:0007669"/>
    <property type="project" value="InterPro"/>
</dbReference>
<organism evidence="4 5">
    <name type="scientific">Slackia heliotrinireducens (strain ATCC 29202 / DSM 20476 / NCTC 11029 / RHS 1)</name>
    <name type="common">Peptococcus heliotrinreducens</name>
    <dbReference type="NCBI Taxonomy" id="471855"/>
    <lineage>
        <taxon>Bacteria</taxon>
        <taxon>Bacillati</taxon>
        <taxon>Actinomycetota</taxon>
        <taxon>Coriobacteriia</taxon>
        <taxon>Eggerthellales</taxon>
        <taxon>Eggerthellaceae</taxon>
        <taxon>Slackia</taxon>
    </lineage>
</organism>
<evidence type="ECO:0000256" key="1">
    <source>
        <dbReference type="ARBA" id="ARBA00005801"/>
    </source>
</evidence>
<proteinExistence type="inferred from homology"/>
<dbReference type="PANTHER" id="PTHR30487">
    <property type="entry name" value="TYPE 4 PREPILIN-LIKE PROTEINS LEADER PEPTIDE-PROCESSING ENZYME"/>
    <property type="match status" value="1"/>
</dbReference>
<evidence type="ECO:0000259" key="3">
    <source>
        <dbReference type="Pfam" id="PF01478"/>
    </source>
</evidence>
<dbReference type="eggNOG" id="COG1989">
    <property type="taxonomic scope" value="Bacteria"/>
</dbReference>
<name>C7N8D4_SLAHD</name>
<evidence type="ECO:0000256" key="2">
    <source>
        <dbReference type="SAM" id="Phobius"/>
    </source>
</evidence>
<dbReference type="HOGENOM" id="CLU_1419499_0_0_11"/>
<dbReference type="RefSeq" id="WP_012799269.1">
    <property type="nucleotide sequence ID" value="NC_013165.1"/>
</dbReference>
<evidence type="ECO:0000313" key="5">
    <source>
        <dbReference type="Proteomes" id="UP000002026"/>
    </source>
</evidence>
<sequence length="192" mass="19366">MMIVVLAYPLPLSAVVSATAWACAVALLVRIAIVDMRTRNIPNKLTLSLAVLWAATAMLLCLVGGGASWEPSGPLPFSAMASGSMRAGVAQSFVAAASVAAVLLASGGSMTAATGSPAIGGGDVKLLAVLGLYLGFYGVFACLAGACILALAAQVVRCAVARIKRAPPPARDFPFAPYIGMAFAAVVLTGLW</sequence>
<keyword evidence="2" id="KW-0812">Transmembrane</keyword>
<feature type="domain" description="Prepilin type IV endopeptidase peptidase" evidence="3">
    <location>
        <begin position="25"/>
        <end position="152"/>
    </location>
</feature>
<dbReference type="Gene3D" id="1.20.120.1220">
    <property type="match status" value="1"/>
</dbReference>
<feature type="transmembrane region" description="Helical" evidence="2">
    <location>
        <begin position="173"/>
        <end position="191"/>
    </location>
</feature>
<dbReference type="InterPro" id="IPR050882">
    <property type="entry name" value="Prepilin_peptidase/N-MTase"/>
</dbReference>